<dbReference type="EMBL" id="BT128456">
    <property type="protein sequence ID" value="AEE63413.1"/>
    <property type="molecule type" value="mRNA"/>
</dbReference>
<protein>
    <submittedName>
        <fullName evidence="1">Uncharacterized protein</fullName>
    </submittedName>
</protein>
<sequence length="46" mass="5644">MSETLGLIYIKLTWVYRQLQNFHNKKPFSDVMQQTCSFTVYYLIMY</sequence>
<proteinExistence type="evidence at transcript level"/>
<organism evidence="1">
    <name type="scientific">Dendroctonus ponderosae</name>
    <name type="common">Mountain pine beetle</name>
    <dbReference type="NCBI Taxonomy" id="77166"/>
    <lineage>
        <taxon>Eukaryota</taxon>
        <taxon>Metazoa</taxon>
        <taxon>Ecdysozoa</taxon>
        <taxon>Arthropoda</taxon>
        <taxon>Hexapoda</taxon>
        <taxon>Insecta</taxon>
        <taxon>Pterygota</taxon>
        <taxon>Neoptera</taxon>
        <taxon>Endopterygota</taxon>
        <taxon>Coleoptera</taxon>
        <taxon>Polyphaga</taxon>
        <taxon>Cucujiformia</taxon>
        <taxon>Curculionidae</taxon>
        <taxon>Scolytinae</taxon>
        <taxon>Dendroctonus</taxon>
    </lineage>
</organism>
<reference evidence="1" key="1">
    <citation type="journal article" date="2012" name="Insect Biochem. Mol. Biol.">
        <title>Transcriptome and full-length cDNA resources for the mountain pine beetle, Dendroctonus ponderosae Hopkins, a major insect pest of pine forests.</title>
        <authorList>
            <person name="Keeling C.I."/>
            <person name="Henderson H."/>
            <person name="Li M."/>
            <person name="Yuen M."/>
            <person name="Clark E.L."/>
            <person name="Fraser J.D."/>
            <person name="Huber D.P."/>
            <person name="Liao N.Y."/>
            <person name="Roderick Docking T."/>
            <person name="Birol I."/>
            <person name="Chan S.K."/>
            <person name="Taylor G.A."/>
            <person name="Palmquist D."/>
            <person name="Jones S.J."/>
            <person name="Bohlmann J."/>
        </authorList>
    </citation>
    <scope>NUCLEOTIDE SEQUENCE</scope>
    <source>
        <tissue evidence="1">Midgut and adhering fatbody of emerged adults of both sexes after feeding on lodgepole pine for up to 64 h</tissue>
    </source>
</reference>
<name>J3JYX5_DENPD</name>
<dbReference type="AlphaFoldDB" id="J3JYX5"/>
<evidence type="ECO:0000313" key="1">
    <source>
        <dbReference type="EMBL" id="AEE63413.1"/>
    </source>
</evidence>
<accession>J3JYX5</accession>